<dbReference type="Proteomes" id="UP000178726">
    <property type="component" value="Unassembled WGS sequence"/>
</dbReference>
<keyword evidence="2" id="KW-0812">Transmembrane</keyword>
<feature type="transmembrane region" description="Helical" evidence="2">
    <location>
        <begin position="31"/>
        <end position="49"/>
    </location>
</feature>
<reference evidence="3 4" key="1">
    <citation type="journal article" date="2016" name="Nat. Commun.">
        <title>Thousands of microbial genomes shed light on interconnected biogeochemical processes in an aquifer system.</title>
        <authorList>
            <person name="Anantharaman K."/>
            <person name="Brown C.T."/>
            <person name="Hug L.A."/>
            <person name="Sharon I."/>
            <person name="Castelle C.J."/>
            <person name="Probst A.J."/>
            <person name="Thomas B.C."/>
            <person name="Singh A."/>
            <person name="Wilkins M.J."/>
            <person name="Karaoz U."/>
            <person name="Brodie E.L."/>
            <person name="Williams K.H."/>
            <person name="Hubbard S.S."/>
            <person name="Banfield J.F."/>
        </authorList>
    </citation>
    <scope>NUCLEOTIDE SEQUENCE [LARGE SCALE GENOMIC DNA]</scope>
</reference>
<sequence length="126" mass="14067">MSKSMANEQKPITPQEKILKSRAYSAQAKRWMYLGVGIVFAAMLGLWGYSTLATLSFFDWGNSREAKLFRETKNEFDALMKENPVLNKKIKERLDTIKQEAASSTITTETTTITNSTASSTASSTK</sequence>
<evidence type="ECO:0000256" key="1">
    <source>
        <dbReference type="SAM" id="MobiDB-lite"/>
    </source>
</evidence>
<dbReference type="EMBL" id="MFQK01000055">
    <property type="protein sequence ID" value="OGH80336.1"/>
    <property type="molecule type" value="Genomic_DNA"/>
</dbReference>
<proteinExistence type="predicted"/>
<comment type="caution">
    <text evidence="3">The sequence shown here is derived from an EMBL/GenBank/DDBJ whole genome shotgun (WGS) entry which is preliminary data.</text>
</comment>
<feature type="region of interest" description="Disordered" evidence="1">
    <location>
        <begin position="105"/>
        <end position="126"/>
    </location>
</feature>
<evidence type="ECO:0000313" key="4">
    <source>
        <dbReference type="Proteomes" id="UP000178726"/>
    </source>
</evidence>
<keyword evidence="2" id="KW-1133">Transmembrane helix</keyword>
<dbReference type="STRING" id="1798689.A3I29_04630"/>
<organism evidence="3 4">
    <name type="scientific">Candidatus Magasanikbacteria bacterium RIFCSPLOWO2_02_FULL_44_11</name>
    <dbReference type="NCBI Taxonomy" id="1798689"/>
    <lineage>
        <taxon>Bacteria</taxon>
        <taxon>Candidatus Magasanikiibacteriota</taxon>
    </lineage>
</organism>
<accession>A0A1F6N8P8</accession>
<evidence type="ECO:0000313" key="3">
    <source>
        <dbReference type="EMBL" id="OGH80336.1"/>
    </source>
</evidence>
<name>A0A1F6N8P8_9BACT</name>
<evidence type="ECO:0000256" key="2">
    <source>
        <dbReference type="SAM" id="Phobius"/>
    </source>
</evidence>
<keyword evidence="2" id="KW-0472">Membrane</keyword>
<gene>
    <name evidence="3" type="ORF">A3I29_04630</name>
</gene>
<protein>
    <submittedName>
        <fullName evidence="3">Uncharacterized protein</fullName>
    </submittedName>
</protein>
<dbReference type="AlphaFoldDB" id="A0A1F6N8P8"/>